<dbReference type="RefSeq" id="WP_217940916.1">
    <property type="nucleotide sequence ID" value="NZ_JAHTGR010000002.1"/>
</dbReference>
<accession>A0AA41H3I4</accession>
<dbReference type="EMBL" id="JALJZU010000012">
    <property type="protein sequence ID" value="MCP2011671.1"/>
    <property type="molecule type" value="Genomic_DNA"/>
</dbReference>
<evidence type="ECO:0000313" key="2">
    <source>
        <dbReference type="EMBL" id="MCP2011671.1"/>
    </source>
</evidence>
<evidence type="ECO:0000313" key="1">
    <source>
        <dbReference type="EMBL" id="MBV6320223.1"/>
    </source>
</evidence>
<evidence type="ECO:0000313" key="4">
    <source>
        <dbReference type="Proteomes" id="UP001162889"/>
    </source>
</evidence>
<comment type="caution">
    <text evidence="1">The sequence shown here is derived from an EMBL/GenBank/DDBJ whole genome shotgun (WGS) entry which is preliminary data.</text>
</comment>
<dbReference type="Proteomes" id="UP001162889">
    <property type="component" value="Unassembled WGS sequence"/>
</dbReference>
<organism evidence="1 3">
    <name type="scientific">Duganella violaceipulchra</name>
    <dbReference type="NCBI Taxonomy" id="2849652"/>
    <lineage>
        <taxon>Bacteria</taxon>
        <taxon>Pseudomonadati</taxon>
        <taxon>Pseudomonadota</taxon>
        <taxon>Betaproteobacteria</taxon>
        <taxon>Burkholderiales</taxon>
        <taxon>Oxalobacteraceae</taxon>
        <taxon>Telluria group</taxon>
        <taxon>Duganella</taxon>
    </lineage>
</organism>
<sequence length="103" mass="11377">MHAFFHTRAAQRRSIWAADYRKTAPACVMQLTVDTAAVTALRQMVTRICGDALEFMRIEACEHGARMKVWLCVGASMVARVMEAVMQALPGAEFGRFTVRGAA</sequence>
<dbReference type="EMBL" id="JAHTGR010000002">
    <property type="protein sequence ID" value="MBV6320223.1"/>
    <property type="molecule type" value="Genomic_DNA"/>
</dbReference>
<evidence type="ECO:0000313" key="3">
    <source>
        <dbReference type="Proteomes" id="UP001155901"/>
    </source>
</evidence>
<reference evidence="1" key="1">
    <citation type="submission" date="2021-07" db="EMBL/GenBank/DDBJ databases">
        <title>Characterization of violacein-producing bacteria and related species.</title>
        <authorList>
            <person name="Wilson H.S."/>
            <person name="De Leon M.E."/>
        </authorList>
    </citation>
    <scope>NUCLEOTIDE SEQUENCE</scope>
    <source>
        <strain evidence="1">HSC-15S17</strain>
    </source>
</reference>
<gene>
    <name evidence="1" type="ORF">KVP70_04685</name>
    <name evidence="2" type="ORF">L1274_005423</name>
</gene>
<name>A0AA41H3I4_9BURK</name>
<dbReference type="Proteomes" id="UP001155901">
    <property type="component" value="Unassembled WGS sequence"/>
</dbReference>
<reference evidence="2" key="2">
    <citation type="submission" date="2022-03" db="EMBL/GenBank/DDBJ databases">
        <title>Genome Encyclopedia of Bacteria and Archaea VI: Functional Genomics of Type Strains.</title>
        <authorList>
            <person name="Whitman W."/>
        </authorList>
    </citation>
    <scope>NUCLEOTIDE SEQUENCE</scope>
    <source>
        <strain evidence="2">HSC-15S17</strain>
    </source>
</reference>
<dbReference type="AlphaFoldDB" id="A0AA41H3I4"/>
<protein>
    <submittedName>
        <fullName evidence="1">Uncharacterized protein</fullName>
    </submittedName>
</protein>
<keyword evidence="4" id="KW-1185">Reference proteome</keyword>
<proteinExistence type="predicted"/>